<dbReference type="Pfam" id="PF18019">
    <property type="entry name" value="Cas3_HD"/>
    <property type="match status" value="1"/>
</dbReference>
<accession>A0A0F0CP86</accession>
<dbReference type="InterPro" id="IPR038257">
    <property type="entry name" value="CRISPR-assoc_Cas3_HD_sf"/>
</dbReference>
<dbReference type="InterPro" id="IPR006483">
    <property type="entry name" value="CRISPR-assoc_Cas3_HD"/>
</dbReference>
<sequence length="381" mass="42342">MLKPTNKNTSRNNIPCIPLDDCLAKTICLDGKKQKGVSVKTHSLIAGYVARELLNRLPLWLRKNLFPSGSELVAAAHDVGKVSPAFQEKLYSDIGHSLNIIDPALDEKIGYHYTVSQATVYSFQKYIPEILGRHHGISPNSVELPNSDGYGGKEWQKQRIDLLEFLKNDFKTDWPNISSELQADVISGLTTVSDWISSGSLFDEVNEESWKNFICKAVDQAGFVAPIVSNGLTFDKIFEFSPRNIQKKFMESIKRRGIYILEAPMGIGKTEAALYAAYQMLEKGNATGIYFALPTQLTSDKIYERMNSFLEKILDKSDSHRHSLLLHGSAWLRDTELGEEGAPGHSCFNSAKRGLLAPFAVGTIDTGLMSVMNVNHGVVRT</sequence>
<evidence type="ECO:0000256" key="5">
    <source>
        <dbReference type="ARBA" id="ARBA00023118"/>
    </source>
</evidence>
<dbReference type="InterPro" id="IPR011545">
    <property type="entry name" value="DEAD/DEAH_box_helicase_dom"/>
</dbReference>
<evidence type="ECO:0000256" key="2">
    <source>
        <dbReference type="ARBA" id="ARBA00009046"/>
    </source>
</evidence>
<dbReference type="GO" id="GO:0016787">
    <property type="term" value="F:hydrolase activity"/>
    <property type="evidence" value="ECO:0007669"/>
    <property type="project" value="UniProtKB-KW"/>
</dbReference>
<dbReference type="GO" id="GO:0051607">
    <property type="term" value="P:defense response to virus"/>
    <property type="evidence" value="ECO:0007669"/>
    <property type="project" value="UniProtKB-KW"/>
</dbReference>
<dbReference type="CDD" id="cd09641">
    <property type="entry name" value="Cas3''_I"/>
    <property type="match status" value="1"/>
</dbReference>
<feature type="domain" description="HD Cas3-type" evidence="6">
    <location>
        <begin position="32"/>
        <end position="196"/>
    </location>
</feature>
<reference evidence="7 8" key="1">
    <citation type="submission" date="2015-02" db="EMBL/GenBank/DDBJ databases">
        <title>Single-cell genomics of uncultivated deep-branching MTB reveals a conserved set of magnetosome genes.</title>
        <authorList>
            <person name="Kolinko S."/>
            <person name="Richter M."/>
            <person name="Glockner F.O."/>
            <person name="Brachmann A."/>
            <person name="Schuler D."/>
        </authorList>
    </citation>
    <scope>NUCLEOTIDE SEQUENCE [LARGE SCALE GENOMIC DNA]</scope>
    <source>
        <strain evidence="7">SKK-01</strain>
    </source>
</reference>
<dbReference type="InterPro" id="IPR027417">
    <property type="entry name" value="P-loop_NTPase"/>
</dbReference>
<comment type="similarity">
    <text evidence="2">In the central section; belongs to the CRISPR-associated helicase Cas3 family.</text>
</comment>
<dbReference type="AlphaFoldDB" id="A0A0F0CP86"/>
<dbReference type="Pfam" id="PF00270">
    <property type="entry name" value="DEAD"/>
    <property type="match status" value="1"/>
</dbReference>
<organism evidence="7 8">
    <name type="scientific">Candidatus Omnitrophus magneticus</name>
    <dbReference type="NCBI Taxonomy" id="1609969"/>
    <lineage>
        <taxon>Bacteria</taxon>
        <taxon>Pseudomonadati</taxon>
        <taxon>Candidatus Omnitrophota</taxon>
        <taxon>Candidatus Omnitrophus</taxon>
    </lineage>
</organism>
<keyword evidence="3" id="KW-0479">Metal-binding</keyword>
<dbReference type="GO" id="GO:0005524">
    <property type="term" value="F:ATP binding"/>
    <property type="evidence" value="ECO:0007669"/>
    <property type="project" value="InterPro"/>
</dbReference>
<evidence type="ECO:0000256" key="3">
    <source>
        <dbReference type="ARBA" id="ARBA00022723"/>
    </source>
</evidence>
<protein>
    <submittedName>
        <fullName evidence="7">CRISPR-associated helicase, Cas3</fullName>
    </submittedName>
</protein>
<keyword evidence="4" id="KW-0378">Hydrolase</keyword>
<comment type="similarity">
    <text evidence="1">In the N-terminal section; belongs to the CRISPR-associated nuclease Cas3-HD family.</text>
</comment>
<gene>
    <name evidence="7" type="ORF">OMAG_001046</name>
</gene>
<evidence type="ECO:0000313" key="8">
    <source>
        <dbReference type="Proteomes" id="UP000033428"/>
    </source>
</evidence>
<keyword evidence="8" id="KW-1185">Reference proteome</keyword>
<name>A0A0F0CP86_9BACT</name>
<dbReference type="GO" id="GO:0003676">
    <property type="term" value="F:nucleic acid binding"/>
    <property type="evidence" value="ECO:0007669"/>
    <property type="project" value="InterPro"/>
</dbReference>
<comment type="caution">
    <text evidence="7">The sequence shown here is derived from an EMBL/GenBank/DDBJ whole genome shotgun (WGS) entry which is preliminary data.</text>
</comment>
<dbReference type="Proteomes" id="UP000033428">
    <property type="component" value="Unassembled WGS sequence"/>
</dbReference>
<dbReference type="Gene3D" id="3.40.50.300">
    <property type="entry name" value="P-loop containing nucleotide triphosphate hydrolases"/>
    <property type="match status" value="1"/>
</dbReference>
<evidence type="ECO:0000259" key="6">
    <source>
        <dbReference type="PROSITE" id="PS51643"/>
    </source>
</evidence>
<dbReference type="NCBIfam" id="TIGR01596">
    <property type="entry name" value="cas3_HD"/>
    <property type="match status" value="1"/>
</dbReference>
<dbReference type="PATRIC" id="fig|1609969.3.peg.1126"/>
<dbReference type="PROSITE" id="PS51643">
    <property type="entry name" value="HD_CAS3"/>
    <property type="match status" value="1"/>
</dbReference>
<dbReference type="EMBL" id="JYNY01000222">
    <property type="protein sequence ID" value="KJJ85082.1"/>
    <property type="molecule type" value="Genomic_DNA"/>
</dbReference>
<evidence type="ECO:0000256" key="4">
    <source>
        <dbReference type="ARBA" id="ARBA00022801"/>
    </source>
</evidence>
<evidence type="ECO:0000313" key="7">
    <source>
        <dbReference type="EMBL" id="KJJ85082.1"/>
    </source>
</evidence>
<dbReference type="SUPFAM" id="SSF52540">
    <property type="entry name" value="P-loop containing nucleoside triphosphate hydrolases"/>
    <property type="match status" value="1"/>
</dbReference>
<dbReference type="GO" id="GO:0046872">
    <property type="term" value="F:metal ion binding"/>
    <property type="evidence" value="ECO:0007669"/>
    <property type="project" value="UniProtKB-KW"/>
</dbReference>
<dbReference type="Gene3D" id="1.10.3210.30">
    <property type="match status" value="1"/>
</dbReference>
<evidence type="ECO:0000256" key="1">
    <source>
        <dbReference type="ARBA" id="ARBA00006847"/>
    </source>
</evidence>
<proteinExistence type="inferred from homology"/>
<keyword evidence="5" id="KW-0051">Antiviral defense</keyword>